<evidence type="ECO:0000259" key="2">
    <source>
        <dbReference type="PROSITE" id="PS50011"/>
    </source>
</evidence>
<dbReference type="GO" id="GO:0005524">
    <property type="term" value="F:ATP binding"/>
    <property type="evidence" value="ECO:0007669"/>
    <property type="project" value="InterPro"/>
</dbReference>
<dbReference type="InterPro" id="IPR008266">
    <property type="entry name" value="Tyr_kinase_AS"/>
</dbReference>
<evidence type="ECO:0000313" key="4">
    <source>
        <dbReference type="Proteomes" id="UP000076871"/>
    </source>
</evidence>
<organism evidence="3 4">
    <name type="scientific">Laetiporus sulphureus 93-53</name>
    <dbReference type="NCBI Taxonomy" id="1314785"/>
    <lineage>
        <taxon>Eukaryota</taxon>
        <taxon>Fungi</taxon>
        <taxon>Dikarya</taxon>
        <taxon>Basidiomycota</taxon>
        <taxon>Agaricomycotina</taxon>
        <taxon>Agaricomycetes</taxon>
        <taxon>Polyporales</taxon>
        <taxon>Laetiporus</taxon>
    </lineage>
</organism>
<feature type="region of interest" description="Disordered" evidence="1">
    <location>
        <begin position="562"/>
        <end position="628"/>
    </location>
</feature>
<feature type="domain" description="Protein kinase" evidence="2">
    <location>
        <begin position="642"/>
        <end position="806"/>
    </location>
</feature>
<gene>
    <name evidence="3" type="ORF">LAESUDRAFT_814039</name>
</gene>
<dbReference type="Gene3D" id="1.10.510.10">
    <property type="entry name" value="Transferase(Phosphotransferase) domain 1"/>
    <property type="match status" value="1"/>
</dbReference>
<sequence>MSLSSSGSSPPKAEEAIDFIFEKMAKIRKGDFVLSPEHTRSLATRPPTIYDRHLPAYMRIKKLGLDEGMLISFHDAILRLVGSNDTCVKFLARDEQQSRHVIDLINHSIKGAFSSHLSNEESVADAMGKVFYDLFTLISAMLCNSVCREEGEPPPILTVVSSTRKTERADAIVEFVTSGESESLIPDKYRGLGALMTIEYKNVLAGNPRIYLSMIAMIAVLARSGRSFPSCSIDCDICQPFKFCHDHFAALTADGRMSQDGPSNVALPSEEQLRAAFQRVAEQISVYDKTYSPGVKRKKKHPKKIGANEGTEATKVFPTAATKDIEQLAELKSSIRDVCPSLGLTDESLLDDAEMFVSSAWETYIQMWSRLVTHNGTYELLTSGPMSSVLQRHREEQVAVMSDMFLLGSNLKSYLQDLTGLVITAIEDAVVRSSANGGERWRDPPLGVAKDGAKKRTHGGSDAEQPKQKRRRNDKDGMSEDNENDDADEGLNKADEDSNHDGDDNNGHDSHQNQHGDYDEQQKRMERQQWKLNAFEGVHLAFYGGGFRSTGFTHLVPIHSVGTGDTSTNVVSVGSNESGSSRSNSEILSSLHGTSTHASISHAANSDGASLSSGTIGRQDSIKEAPEDRTTLLDIESLQSAERRSDTATAGCLSVVNQVWGGHALIEPLGGETIEVALKIAIDEPSGLKLRQELDAYKILHHHPGIAPRCFGLYEDSTGTTILVLEHCGTALMDFDLDLVTREAIYHQVAELHKAGIVHDDLSPCNILLRENSTVRIADFETFWPGHVCPGPGCTDLQVLRCSLEL</sequence>
<dbReference type="InParanoid" id="A0A165DED0"/>
<dbReference type="GeneID" id="63831582"/>
<protein>
    <recommendedName>
        <fullName evidence="2">Protein kinase domain-containing protein</fullName>
    </recommendedName>
</protein>
<feature type="region of interest" description="Disordered" evidence="1">
    <location>
        <begin position="434"/>
        <end position="523"/>
    </location>
</feature>
<dbReference type="OrthoDB" id="3271031at2759"/>
<dbReference type="InterPro" id="IPR011009">
    <property type="entry name" value="Kinase-like_dom_sf"/>
</dbReference>
<dbReference type="PROSITE" id="PS00109">
    <property type="entry name" value="PROTEIN_KINASE_TYR"/>
    <property type="match status" value="1"/>
</dbReference>
<feature type="compositionally biased region" description="Acidic residues" evidence="1">
    <location>
        <begin position="479"/>
        <end position="489"/>
    </location>
</feature>
<dbReference type="RefSeq" id="XP_040762437.1">
    <property type="nucleotide sequence ID" value="XM_040914555.1"/>
</dbReference>
<feature type="compositionally biased region" description="Basic and acidic residues" evidence="1">
    <location>
        <begin position="490"/>
        <end position="523"/>
    </location>
</feature>
<evidence type="ECO:0000256" key="1">
    <source>
        <dbReference type="SAM" id="MobiDB-lite"/>
    </source>
</evidence>
<reference evidence="3 4" key="1">
    <citation type="journal article" date="2016" name="Mol. Biol. Evol.">
        <title>Comparative Genomics of Early-Diverging Mushroom-Forming Fungi Provides Insights into the Origins of Lignocellulose Decay Capabilities.</title>
        <authorList>
            <person name="Nagy L.G."/>
            <person name="Riley R."/>
            <person name="Tritt A."/>
            <person name="Adam C."/>
            <person name="Daum C."/>
            <person name="Floudas D."/>
            <person name="Sun H."/>
            <person name="Yadav J.S."/>
            <person name="Pangilinan J."/>
            <person name="Larsson K.H."/>
            <person name="Matsuura K."/>
            <person name="Barry K."/>
            <person name="Labutti K."/>
            <person name="Kuo R."/>
            <person name="Ohm R.A."/>
            <person name="Bhattacharya S.S."/>
            <person name="Shirouzu T."/>
            <person name="Yoshinaga Y."/>
            <person name="Martin F.M."/>
            <person name="Grigoriev I.V."/>
            <person name="Hibbett D.S."/>
        </authorList>
    </citation>
    <scope>NUCLEOTIDE SEQUENCE [LARGE SCALE GENOMIC DNA]</scope>
    <source>
        <strain evidence="3 4">93-53</strain>
    </source>
</reference>
<keyword evidence="4" id="KW-1185">Reference proteome</keyword>
<dbReference type="GO" id="GO:0004672">
    <property type="term" value="F:protein kinase activity"/>
    <property type="evidence" value="ECO:0007669"/>
    <property type="project" value="InterPro"/>
</dbReference>
<name>A0A165DED0_9APHY</name>
<feature type="compositionally biased region" description="Polar residues" evidence="1">
    <location>
        <begin position="591"/>
        <end position="618"/>
    </location>
</feature>
<feature type="compositionally biased region" description="Low complexity" evidence="1">
    <location>
        <begin position="562"/>
        <end position="590"/>
    </location>
</feature>
<dbReference type="AlphaFoldDB" id="A0A165DED0"/>
<evidence type="ECO:0000313" key="3">
    <source>
        <dbReference type="EMBL" id="KZT04697.1"/>
    </source>
</evidence>
<dbReference type="EMBL" id="KV427635">
    <property type="protein sequence ID" value="KZT04697.1"/>
    <property type="molecule type" value="Genomic_DNA"/>
</dbReference>
<dbReference type="SUPFAM" id="SSF56112">
    <property type="entry name" value="Protein kinase-like (PK-like)"/>
    <property type="match status" value="1"/>
</dbReference>
<dbReference type="InterPro" id="IPR000719">
    <property type="entry name" value="Prot_kinase_dom"/>
</dbReference>
<dbReference type="PROSITE" id="PS50011">
    <property type="entry name" value="PROTEIN_KINASE_DOM"/>
    <property type="match status" value="1"/>
</dbReference>
<feature type="compositionally biased region" description="Basic and acidic residues" evidence="1">
    <location>
        <begin position="451"/>
        <end position="478"/>
    </location>
</feature>
<accession>A0A165DED0</accession>
<proteinExistence type="predicted"/>
<dbReference type="Proteomes" id="UP000076871">
    <property type="component" value="Unassembled WGS sequence"/>
</dbReference>